<sequence length="317" mass="35177">MAYQLSQGTLMKIVKEEKPNHPILQCLRANREFLSRIARITLVLSDGVHSFGACVLAEEQNDLVMKGQLQQHTLLRLKEYRVILYKGSKFVICDDVELLATAEETGGRIGNPARLKQPDSYCAFHFLTGNEEHTKLTGGAVMELMCGKQPYQPILQCLGTTCISDTGVRRYRLVVSDGIHSFDTVMIASQLNEMVDVGSLQRYTVFQAMQYHSAVIEGNVRIVILLDVEEIEWWMEAGAPIGEPVPFGVAQKAADVNKGLPSASKLENENSNPSGTISSRHQTSKKSGNQQKIYIMPPQNRVEHDQTKAHLYCGASG</sequence>
<evidence type="ECO:0000313" key="3">
    <source>
        <dbReference type="EMBL" id="CAB3265678.1"/>
    </source>
</evidence>
<dbReference type="GO" id="GO:0006260">
    <property type="term" value="P:DNA replication"/>
    <property type="evidence" value="ECO:0007669"/>
    <property type="project" value="InterPro"/>
</dbReference>
<organism evidence="3">
    <name type="scientific">Phallusia mammillata</name>
    <dbReference type="NCBI Taxonomy" id="59560"/>
    <lineage>
        <taxon>Eukaryota</taxon>
        <taxon>Metazoa</taxon>
        <taxon>Chordata</taxon>
        <taxon>Tunicata</taxon>
        <taxon>Ascidiacea</taxon>
        <taxon>Phlebobranchia</taxon>
        <taxon>Ascidiidae</taxon>
        <taxon>Phallusia</taxon>
    </lineage>
</organism>
<dbReference type="EMBL" id="LR789816">
    <property type="protein sequence ID" value="CAB3265678.1"/>
    <property type="molecule type" value="mRNA"/>
</dbReference>
<feature type="domain" description="Replication factor-A protein 1 N-terminal" evidence="2">
    <location>
        <begin position="5"/>
        <end position="99"/>
    </location>
</feature>
<name>A0A6F9DRP7_9ASCI</name>
<feature type="domain" description="Replication factor-A protein 1 N-terminal" evidence="2">
    <location>
        <begin position="136"/>
        <end position="231"/>
    </location>
</feature>
<dbReference type="SUPFAM" id="SSF50249">
    <property type="entry name" value="Nucleic acid-binding proteins"/>
    <property type="match status" value="2"/>
</dbReference>
<dbReference type="Gene3D" id="2.40.50.140">
    <property type="entry name" value="Nucleic acid-binding proteins"/>
    <property type="match status" value="2"/>
</dbReference>
<protein>
    <submittedName>
        <fullName evidence="3">Replication protein A 70 kDa DNA-binding subunit-like</fullName>
    </submittedName>
</protein>
<dbReference type="AlphaFoldDB" id="A0A6F9DRP7"/>
<evidence type="ECO:0000259" key="2">
    <source>
        <dbReference type="Pfam" id="PF04057"/>
    </source>
</evidence>
<gene>
    <name evidence="3" type="primary">Rpa1-001</name>
</gene>
<proteinExistence type="evidence at transcript level"/>
<dbReference type="InterPro" id="IPR007199">
    <property type="entry name" value="Rep_factor-A_N"/>
</dbReference>
<keyword evidence="3" id="KW-0238">DNA-binding</keyword>
<evidence type="ECO:0000256" key="1">
    <source>
        <dbReference type="SAM" id="MobiDB-lite"/>
    </source>
</evidence>
<dbReference type="GO" id="GO:0005634">
    <property type="term" value="C:nucleus"/>
    <property type="evidence" value="ECO:0007669"/>
    <property type="project" value="InterPro"/>
</dbReference>
<dbReference type="InterPro" id="IPR012340">
    <property type="entry name" value="NA-bd_OB-fold"/>
</dbReference>
<accession>A0A6F9DRP7</accession>
<reference evidence="3" key="1">
    <citation type="submission" date="2020-04" db="EMBL/GenBank/DDBJ databases">
        <authorList>
            <person name="Neveu A P."/>
        </authorList>
    </citation>
    <scope>NUCLEOTIDE SEQUENCE</scope>
    <source>
        <tissue evidence="3">Whole embryo</tissue>
    </source>
</reference>
<feature type="region of interest" description="Disordered" evidence="1">
    <location>
        <begin position="261"/>
        <end position="290"/>
    </location>
</feature>
<dbReference type="Pfam" id="PF04057">
    <property type="entry name" value="Rep-A_N"/>
    <property type="match status" value="2"/>
</dbReference>
<feature type="compositionally biased region" description="Polar residues" evidence="1">
    <location>
        <begin position="269"/>
        <end position="290"/>
    </location>
</feature>
<dbReference type="GO" id="GO:0003677">
    <property type="term" value="F:DNA binding"/>
    <property type="evidence" value="ECO:0007669"/>
    <property type="project" value="UniProtKB-KW"/>
</dbReference>